<sequence length="126" mass="13801">MFSSFSNSHICSFTPVQSIVSSVILASLRHYTPANPPHACLILGTDDIEVLVRCPRVATRASLLRQRQLCLCPSTVPPLHIPYLGREEPLMSLCRSGWGIRPNSSQTSLFSGMMSSALCLLSSQRV</sequence>
<evidence type="ECO:0000313" key="1">
    <source>
        <dbReference type="EMBL" id="KAF1375802.1"/>
    </source>
</evidence>
<gene>
    <name evidence="1" type="ORF">PFLUV_G00223960</name>
</gene>
<protein>
    <submittedName>
        <fullName evidence="1">Uncharacterized protein</fullName>
    </submittedName>
</protein>
<dbReference type="EMBL" id="VHII01000019">
    <property type="protein sequence ID" value="KAF1375802.1"/>
    <property type="molecule type" value="Genomic_DNA"/>
</dbReference>
<organism evidence="1 2">
    <name type="scientific">Perca fluviatilis</name>
    <name type="common">European perch</name>
    <dbReference type="NCBI Taxonomy" id="8168"/>
    <lineage>
        <taxon>Eukaryota</taxon>
        <taxon>Metazoa</taxon>
        <taxon>Chordata</taxon>
        <taxon>Craniata</taxon>
        <taxon>Vertebrata</taxon>
        <taxon>Euteleostomi</taxon>
        <taxon>Actinopterygii</taxon>
        <taxon>Neopterygii</taxon>
        <taxon>Teleostei</taxon>
        <taxon>Neoteleostei</taxon>
        <taxon>Acanthomorphata</taxon>
        <taxon>Eupercaria</taxon>
        <taxon>Perciformes</taxon>
        <taxon>Percoidei</taxon>
        <taxon>Percidae</taxon>
        <taxon>Percinae</taxon>
        <taxon>Perca</taxon>
    </lineage>
</organism>
<proteinExistence type="predicted"/>
<dbReference type="Proteomes" id="UP000465112">
    <property type="component" value="Chromosome 19"/>
</dbReference>
<evidence type="ECO:0000313" key="2">
    <source>
        <dbReference type="Proteomes" id="UP000465112"/>
    </source>
</evidence>
<reference evidence="1 2" key="1">
    <citation type="submission" date="2019-06" db="EMBL/GenBank/DDBJ databases">
        <title>A chromosome-scale genome assembly of the European perch, Perca fluviatilis.</title>
        <authorList>
            <person name="Roques C."/>
            <person name="Zahm M."/>
            <person name="Cabau C."/>
            <person name="Klopp C."/>
            <person name="Bouchez O."/>
            <person name="Donnadieu C."/>
            <person name="Kuhl H."/>
            <person name="Gislard M."/>
            <person name="Guendouz S."/>
            <person name="Journot L."/>
            <person name="Haffray P."/>
            <person name="Bestin A."/>
            <person name="Morvezen R."/>
            <person name="Feron R."/>
            <person name="Wen M."/>
            <person name="Jouanno E."/>
            <person name="Herpin A."/>
            <person name="Schartl M."/>
            <person name="Postlethwait J."/>
            <person name="Schaerlinger B."/>
            <person name="Chardard D."/>
            <person name="Lecocq T."/>
            <person name="Poncet C."/>
            <person name="Jaffrelo L."/>
            <person name="Lampietro C."/>
            <person name="Guiguen Y."/>
        </authorList>
    </citation>
    <scope>NUCLEOTIDE SEQUENCE [LARGE SCALE GENOMIC DNA]</scope>
    <source>
        <tissue evidence="1">Blood</tissue>
    </source>
</reference>
<name>A0A6A5EP57_PERFL</name>
<keyword evidence="2" id="KW-1185">Reference proteome</keyword>
<comment type="caution">
    <text evidence="1">The sequence shown here is derived from an EMBL/GenBank/DDBJ whole genome shotgun (WGS) entry which is preliminary data.</text>
</comment>
<dbReference type="AlphaFoldDB" id="A0A6A5EP57"/>
<accession>A0A6A5EP57</accession>